<accession>A0A6C0AV15</accession>
<feature type="compositionally biased region" description="Basic and acidic residues" evidence="1">
    <location>
        <begin position="114"/>
        <end position="129"/>
    </location>
</feature>
<reference evidence="2" key="1">
    <citation type="journal article" date="2020" name="Nature">
        <title>Giant virus diversity and host interactions through global metagenomics.</title>
        <authorList>
            <person name="Schulz F."/>
            <person name="Roux S."/>
            <person name="Paez-Espino D."/>
            <person name="Jungbluth S."/>
            <person name="Walsh D.A."/>
            <person name="Denef V.J."/>
            <person name="McMahon K.D."/>
            <person name="Konstantinidis K.T."/>
            <person name="Eloe-Fadrosh E.A."/>
            <person name="Kyrpides N.C."/>
            <person name="Woyke T."/>
        </authorList>
    </citation>
    <scope>NUCLEOTIDE SEQUENCE</scope>
    <source>
        <strain evidence="2">GVMAG-S-ERX555943-30</strain>
    </source>
</reference>
<proteinExistence type="predicted"/>
<organism evidence="2">
    <name type="scientific">viral metagenome</name>
    <dbReference type="NCBI Taxonomy" id="1070528"/>
    <lineage>
        <taxon>unclassified sequences</taxon>
        <taxon>metagenomes</taxon>
        <taxon>organismal metagenomes</taxon>
    </lineage>
</organism>
<evidence type="ECO:0000313" key="2">
    <source>
        <dbReference type="EMBL" id="QHS83075.1"/>
    </source>
</evidence>
<dbReference type="AlphaFoldDB" id="A0A6C0AV15"/>
<sequence length="151" mass="17554">MKDCECVYRIYIGKNKEKAQERLIEKYEEFVALGAKEITVKVDENIMEGGNQTTYPYRPFEKTMNYIIRPLGKYDSDDNDDNKSDEEDEPNKQSQESKGVEKGNEKEDDEGKENEEGKEKKTDKEKEVENLQDIRDFYSKLSNGVVCICVV</sequence>
<protein>
    <submittedName>
        <fullName evidence="2">Uncharacterized protein</fullName>
    </submittedName>
</protein>
<name>A0A6C0AV15_9ZZZZ</name>
<dbReference type="EMBL" id="MN738749">
    <property type="protein sequence ID" value="QHS83075.1"/>
    <property type="molecule type" value="Genomic_DNA"/>
</dbReference>
<feature type="region of interest" description="Disordered" evidence="1">
    <location>
        <begin position="68"/>
        <end position="129"/>
    </location>
</feature>
<evidence type="ECO:0000256" key="1">
    <source>
        <dbReference type="SAM" id="MobiDB-lite"/>
    </source>
</evidence>
<feature type="compositionally biased region" description="Acidic residues" evidence="1">
    <location>
        <begin position="77"/>
        <end position="89"/>
    </location>
</feature>